<evidence type="ECO:0000313" key="3">
    <source>
        <dbReference type="EMBL" id="MPN42790.1"/>
    </source>
</evidence>
<dbReference type="InterPro" id="IPR036754">
    <property type="entry name" value="YbaK/aa-tRNA-synt-asso_dom_sf"/>
</dbReference>
<dbReference type="Pfam" id="PF04073">
    <property type="entry name" value="tRNA_edit"/>
    <property type="match status" value="1"/>
</dbReference>
<dbReference type="PANTHER" id="PTHR31423">
    <property type="entry name" value="YBAK DOMAIN-CONTAINING PROTEIN"/>
    <property type="match status" value="1"/>
</dbReference>
<dbReference type="InterPro" id="IPR040285">
    <property type="entry name" value="ProX/PRXD1"/>
</dbReference>
<name>A0A645HVB5_9ZZZZ</name>
<comment type="caution">
    <text evidence="3">The sequence shown here is derived from an EMBL/GenBank/DDBJ whole genome shotgun (WGS) entry which is preliminary data.</text>
</comment>
<evidence type="ECO:0000256" key="1">
    <source>
        <dbReference type="ARBA" id="ARBA00010201"/>
    </source>
</evidence>
<organism evidence="3">
    <name type="scientific">bioreactor metagenome</name>
    <dbReference type="NCBI Taxonomy" id="1076179"/>
    <lineage>
        <taxon>unclassified sequences</taxon>
        <taxon>metagenomes</taxon>
        <taxon>ecological metagenomes</taxon>
    </lineage>
</organism>
<dbReference type="GO" id="GO:0002161">
    <property type="term" value="F:aminoacyl-tRNA deacylase activity"/>
    <property type="evidence" value="ECO:0007669"/>
    <property type="project" value="InterPro"/>
</dbReference>
<gene>
    <name evidence="3" type="primary">proX_23</name>
    <name evidence="3" type="ORF">SDC9_190348</name>
</gene>
<dbReference type="InterPro" id="IPR007214">
    <property type="entry name" value="YbaK/aa-tRNA-synth-assoc-dom"/>
</dbReference>
<dbReference type="EMBL" id="VSSQ01100771">
    <property type="protein sequence ID" value="MPN42790.1"/>
    <property type="molecule type" value="Genomic_DNA"/>
</dbReference>
<dbReference type="SUPFAM" id="SSF55826">
    <property type="entry name" value="YbaK/ProRS associated domain"/>
    <property type="match status" value="1"/>
</dbReference>
<dbReference type="AlphaFoldDB" id="A0A645HVB5"/>
<protein>
    <submittedName>
        <fullName evidence="3">Prolyl-tRNA editing protein ProX</fullName>
    </submittedName>
</protein>
<proteinExistence type="inferred from homology"/>
<dbReference type="PANTHER" id="PTHR31423:SF3">
    <property type="entry name" value="PROLYL-TRNA SYNTHETASE ASSOCIATED DOMAIN-CONTAINING PROTEIN 1-RELATED"/>
    <property type="match status" value="1"/>
</dbReference>
<sequence>MGCTKLSFASEERLHTYLGLKKGAVTPLGILDDKDHVVEVVFDRDLVGKDRLGVHPCVNTATVWLSFTDLKMLIEENGNTIHTVTL</sequence>
<feature type="domain" description="YbaK/aminoacyl-tRNA synthetase-associated" evidence="2">
    <location>
        <begin position="2"/>
        <end position="71"/>
    </location>
</feature>
<accession>A0A645HVB5</accession>
<dbReference type="Gene3D" id="3.90.960.10">
    <property type="entry name" value="YbaK/aminoacyl-tRNA synthetase-associated domain"/>
    <property type="match status" value="1"/>
</dbReference>
<evidence type="ECO:0000259" key="2">
    <source>
        <dbReference type="Pfam" id="PF04073"/>
    </source>
</evidence>
<reference evidence="3" key="1">
    <citation type="submission" date="2019-08" db="EMBL/GenBank/DDBJ databases">
        <authorList>
            <person name="Kucharzyk K."/>
            <person name="Murdoch R.W."/>
            <person name="Higgins S."/>
            <person name="Loffler F."/>
        </authorList>
    </citation>
    <scope>NUCLEOTIDE SEQUENCE</scope>
</reference>
<comment type="similarity">
    <text evidence="1">Belongs to the PRORSD1 family.</text>
</comment>